<dbReference type="InterPro" id="IPR008894">
    <property type="entry name" value="QdtA_cupin_dom"/>
</dbReference>
<evidence type="ECO:0000313" key="2">
    <source>
        <dbReference type="EMBL" id="MCH7399071.1"/>
    </source>
</evidence>
<dbReference type="Gene3D" id="2.60.120.10">
    <property type="entry name" value="Jelly Rolls"/>
    <property type="match status" value="1"/>
</dbReference>
<dbReference type="InterPro" id="IPR014710">
    <property type="entry name" value="RmlC-like_jellyroll"/>
</dbReference>
<comment type="caution">
    <text evidence="2">The sequence shown here is derived from an EMBL/GenBank/DDBJ whole genome shotgun (WGS) entry which is preliminary data.</text>
</comment>
<gene>
    <name evidence="2" type="ORF">MM236_13785</name>
</gene>
<dbReference type="Pfam" id="PF05523">
    <property type="entry name" value="FdtA"/>
    <property type="match status" value="1"/>
</dbReference>
<protein>
    <submittedName>
        <fullName evidence="2">FdtA/QdtA family cupin domain-containing protein</fullName>
    </submittedName>
</protein>
<dbReference type="RefSeq" id="WP_241275575.1">
    <property type="nucleotide sequence ID" value="NZ_JAKZGS010000012.1"/>
</dbReference>
<organism evidence="2 3">
    <name type="scientific">Belliella calami</name>
    <dbReference type="NCBI Taxonomy" id="2923436"/>
    <lineage>
        <taxon>Bacteria</taxon>
        <taxon>Pseudomonadati</taxon>
        <taxon>Bacteroidota</taxon>
        <taxon>Cytophagia</taxon>
        <taxon>Cytophagales</taxon>
        <taxon>Cyclobacteriaceae</taxon>
        <taxon>Belliella</taxon>
    </lineage>
</organism>
<accession>A0ABS9UR16</accession>
<evidence type="ECO:0000313" key="3">
    <source>
        <dbReference type="Proteomes" id="UP001165488"/>
    </source>
</evidence>
<proteinExistence type="predicted"/>
<name>A0ABS9UR16_9BACT</name>
<dbReference type="CDD" id="cd20292">
    <property type="entry name" value="cupin_QdtA-like"/>
    <property type="match status" value="1"/>
</dbReference>
<evidence type="ECO:0000259" key="1">
    <source>
        <dbReference type="Pfam" id="PF05523"/>
    </source>
</evidence>
<dbReference type="SUPFAM" id="SSF51182">
    <property type="entry name" value="RmlC-like cupins"/>
    <property type="match status" value="1"/>
</dbReference>
<sequence length="133" mass="15111">MNNFSSPKIILLEGIVNESGSLHFFEYSEALPFSIKRSFWITEVPQGGKRGVHAHKKETQVLVALKGSVKVSLEGTSGSKHEFILDQPNKALILPAMFWSEVTFDKDTVLLVLSDQEFLESDYIRDKNEFDEY</sequence>
<feature type="domain" description="Sugar 3,4-ketoisomerase QdtA cupin" evidence="1">
    <location>
        <begin position="8"/>
        <end position="132"/>
    </location>
</feature>
<dbReference type="InterPro" id="IPR011051">
    <property type="entry name" value="RmlC_Cupin_sf"/>
</dbReference>
<dbReference type="Proteomes" id="UP001165488">
    <property type="component" value="Unassembled WGS sequence"/>
</dbReference>
<keyword evidence="3" id="KW-1185">Reference proteome</keyword>
<reference evidence="2" key="1">
    <citation type="submission" date="2022-03" db="EMBL/GenBank/DDBJ databases">
        <title>De novo assembled genomes of Belliella spp. (Cyclobacteriaceae) strains.</title>
        <authorList>
            <person name="Szabo A."/>
            <person name="Korponai K."/>
            <person name="Felfoldi T."/>
        </authorList>
    </citation>
    <scope>NUCLEOTIDE SEQUENCE</scope>
    <source>
        <strain evidence="2">DSM 107340</strain>
    </source>
</reference>
<dbReference type="EMBL" id="JAKZGS010000012">
    <property type="protein sequence ID" value="MCH7399071.1"/>
    <property type="molecule type" value="Genomic_DNA"/>
</dbReference>